<dbReference type="Pfam" id="PF03575">
    <property type="entry name" value="Peptidase_S51"/>
    <property type="match status" value="1"/>
</dbReference>
<dbReference type="AlphaFoldDB" id="A0A378X8R1"/>
<keyword evidence="3 5" id="KW-0378">Hydrolase</keyword>
<dbReference type="GO" id="GO:0006508">
    <property type="term" value="P:proteolysis"/>
    <property type="evidence" value="ECO:0007669"/>
    <property type="project" value="UniProtKB-KW"/>
</dbReference>
<dbReference type="Proteomes" id="UP000254055">
    <property type="component" value="Unassembled WGS sequence"/>
</dbReference>
<name>A0A378X8R1_9NEIS</name>
<dbReference type="PANTHER" id="PTHR20842">
    <property type="entry name" value="PROTEASE S51 ALPHA-ASPARTYL DIPEPTIDASE"/>
    <property type="match status" value="1"/>
</dbReference>
<sequence length="204" mass="22646">MKLFLNSYFAQTFSLLPPFLNEPMQGKTVSFISTAADVETVDFYVEEARQVWQAWGVKIDEVDVAALDAEDIARKLRDNDYIYVSGGNTFYLLAQLRAKQADKVLADLIAAGKPYIGESAGSMILAEDLSYVHEMDEVTQAEYDTQRGLGVLNVCPLPHDGEAPFAEITRAIKEKYAHLPLRPLTNSQALLIQGSEPEMNIQAV</sequence>
<evidence type="ECO:0000256" key="4">
    <source>
        <dbReference type="ARBA" id="ARBA00022825"/>
    </source>
</evidence>
<dbReference type="InterPro" id="IPR005320">
    <property type="entry name" value="Peptidase_S51"/>
</dbReference>
<protein>
    <submittedName>
        <fullName evidence="5">Uncharacterized peptidase Lmo0363</fullName>
        <ecNumber evidence="5">3.4.21.-</ecNumber>
    </submittedName>
</protein>
<organism evidence="5 6">
    <name type="scientific">Neisseria zoodegmatis</name>
    <dbReference type="NCBI Taxonomy" id="326523"/>
    <lineage>
        <taxon>Bacteria</taxon>
        <taxon>Pseudomonadati</taxon>
        <taxon>Pseudomonadota</taxon>
        <taxon>Betaproteobacteria</taxon>
        <taxon>Neisseriales</taxon>
        <taxon>Neisseriaceae</taxon>
        <taxon>Neisseria</taxon>
    </lineage>
</organism>
<gene>
    <name evidence="5" type="ORF">NCTC12229_02367</name>
</gene>
<evidence type="ECO:0000256" key="2">
    <source>
        <dbReference type="ARBA" id="ARBA00022670"/>
    </source>
</evidence>
<dbReference type="SUPFAM" id="SSF52317">
    <property type="entry name" value="Class I glutamine amidotransferase-like"/>
    <property type="match status" value="1"/>
</dbReference>
<keyword evidence="2" id="KW-0645">Protease</keyword>
<reference evidence="5 6" key="1">
    <citation type="submission" date="2018-06" db="EMBL/GenBank/DDBJ databases">
        <authorList>
            <consortium name="Pathogen Informatics"/>
            <person name="Doyle S."/>
        </authorList>
    </citation>
    <scope>NUCLEOTIDE SEQUENCE [LARGE SCALE GENOMIC DNA]</scope>
    <source>
        <strain evidence="5 6">NCTC12229</strain>
    </source>
</reference>
<dbReference type="Gene3D" id="3.40.50.880">
    <property type="match status" value="1"/>
</dbReference>
<dbReference type="OrthoDB" id="3373764at2"/>
<comment type="similarity">
    <text evidence="1">Belongs to the peptidase S51 family.</text>
</comment>
<evidence type="ECO:0000313" key="5">
    <source>
        <dbReference type="EMBL" id="SUA48943.1"/>
    </source>
</evidence>
<dbReference type="RefSeq" id="WP_115135193.1">
    <property type="nucleotide sequence ID" value="NZ_UGRS01000003.1"/>
</dbReference>
<keyword evidence="4" id="KW-0720">Serine protease</keyword>
<evidence type="ECO:0000256" key="3">
    <source>
        <dbReference type="ARBA" id="ARBA00022801"/>
    </source>
</evidence>
<proteinExistence type="inferred from homology"/>
<dbReference type="EMBL" id="UGRS01000003">
    <property type="protein sequence ID" value="SUA48943.1"/>
    <property type="molecule type" value="Genomic_DNA"/>
</dbReference>
<dbReference type="PANTHER" id="PTHR20842:SF0">
    <property type="entry name" value="ALPHA-ASPARTYL DIPEPTIDASE"/>
    <property type="match status" value="1"/>
</dbReference>
<evidence type="ECO:0000256" key="1">
    <source>
        <dbReference type="ARBA" id="ARBA00006534"/>
    </source>
</evidence>
<dbReference type="EC" id="3.4.21.-" evidence="5"/>
<dbReference type="GO" id="GO:0008236">
    <property type="term" value="F:serine-type peptidase activity"/>
    <property type="evidence" value="ECO:0007669"/>
    <property type="project" value="UniProtKB-KW"/>
</dbReference>
<dbReference type="InterPro" id="IPR029062">
    <property type="entry name" value="Class_I_gatase-like"/>
</dbReference>
<accession>A0A378X8R1</accession>
<evidence type="ECO:0000313" key="6">
    <source>
        <dbReference type="Proteomes" id="UP000254055"/>
    </source>
</evidence>